<evidence type="ECO:0000259" key="2">
    <source>
        <dbReference type="Pfam" id="PF00582"/>
    </source>
</evidence>
<dbReference type="CDD" id="cd00293">
    <property type="entry name" value="USP-like"/>
    <property type="match status" value="1"/>
</dbReference>
<dbReference type="EMBL" id="CP026309">
    <property type="protein sequence ID" value="AUV80569.1"/>
    <property type="molecule type" value="Genomic_DNA"/>
</dbReference>
<dbReference type="PANTHER" id="PTHR46268">
    <property type="entry name" value="STRESS RESPONSE PROTEIN NHAX"/>
    <property type="match status" value="1"/>
</dbReference>
<dbReference type="RefSeq" id="WP_103424077.1">
    <property type="nucleotide sequence ID" value="NZ_CP026309.1"/>
</dbReference>
<sequence>MTFLVAVDGSEASDNALAHATDLAGRLGESLLVVTAVEPAVVDVGGDEPDGFDDAAGRLVAEAVEDAEVDAERALESAREYATEAGVEVETELLYGPPLQVIPNVTERADVEGLFVGHRGLTGKYEGLVGSVAKGLVERSRVPVTVVR</sequence>
<protein>
    <submittedName>
        <fullName evidence="3">Universal stress protein UspA</fullName>
    </submittedName>
</protein>
<dbReference type="PANTHER" id="PTHR46268:SF6">
    <property type="entry name" value="UNIVERSAL STRESS PROTEIN UP12"/>
    <property type="match status" value="1"/>
</dbReference>
<evidence type="ECO:0000313" key="3">
    <source>
        <dbReference type="EMBL" id="AUV80569.1"/>
    </source>
</evidence>
<feature type="domain" description="UspA" evidence="2">
    <location>
        <begin position="2"/>
        <end position="148"/>
    </location>
</feature>
<dbReference type="GeneID" id="35590805"/>
<reference evidence="3 4" key="1">
    <citation type="submission" date="2018-01" db="EMBL/GenBank/DDBJ databases">
        <title>Complete genome sequence of Salinigranum rubrum GX10T, an extremely halophilic archaeon isolated from a marine solar saltern.</title>
        <authorList>
            <person name="Han S."/>
        </authorList>
    </citation>
    <scope>NUCLEOTIDE SEQUENCE [LARGE SCALE GENOMIC DNA]</scope>
    <source>
        <strain evidence="3 4">GX10</strain>
    </source>
</reference>
<name>A0A2I8VHP0_9EURY</name>
<dbReference type="Proteomes" id="UP000236584">
    <property type="component" value="Chromosome"/>
</dbReference>
<organism evidence="3 4">
    <name type="scientific">Salinigranum rubrum</name>
    <dbReference type="NCBI Taxonomy" id="755307"/>
    <lineage>
        <taxon>Archaea</taxon>
        <taxon>Methanobacteriati</taxon>
        <taxon>Methanobacteriota</taxon>
        <taxon>Stenosarchaea group</taxon>
        <taxon>Halobacteria</taxon>
        <taxon>Halobacteriales</taxon>
        <taxon>Haloferacaceae</taxon>
        <taxon>Salinigranum</taxon>
    </lineage>
</organism>
<dbReference type="OrthoDB" id="341550at2157"/>
<gene>
    <name evidence="3" type="ORF">C2R22_01910</name>
</gene>
<dbReference type="Gene3D" id="3.40.50.620">
    <property type="entry name" value="HUPs"/>
    <property type="match status" value="1"/>
</dbReference>
<evidence type="ECO:0000313" key="4">
    <source>
        <dbReference type="Proteomes" id="UP000236584"/>
    </source>
</evidence>
<dbReference type="SUPFAM" id="SSF52402">
    <property type="entry name" value="Adenine nucleotide alpha hydrolases-like"/>
    <property type="match status" value="1"/>
</dbReference>
<keyword evidence="4" id="KW-1185">Reference proteome</keyword>
<accession>A0A2I8VHP0</accession>
<comment type="similarity">
    <text evidence="1">Belongs to the universal stress protein A family.</text>
</comment>
<proteinExistence type="inferred from homology"/>
<dbReference type="KEGG" id="srub:C2R22_01910"/>
<evidence type="ECO:0000256" key="1">
    <source>
        <dbReference type="ARBA" id="ARBA00008791"/>
    </source>
</evidence>
<dbReference type="AlphaFoldDB" id="A0A2I8VHP0"/>
<dbReference type="InterPro" id="IPR014729">
    <property type="entry name" value="Rossmann-like_a/b/a_fold"/>
</dbReference>
<dbReference type="Pfam" id="PF00582">
    <property type="entry name" value="Usp"/>
    <property type="match status" value="1"/>
</dbReference>
<dbReference type="InterPro" id="IPR006016">
    <property type="entry name" value="UspA"/>
</dbReference>